<proteinExistence type="predicted"/>
<dbReference type="InterPro" id="IPR036661">
    <property type="entry name" value="Luciferase-like_sf"/>
</dbReference>
<feature type="domain" description="Luciferase-like" evidence="1">
    <location>
        <begin position="14"/>
        <end position="279"/>
    </location>
</feature>
<dbReference type="RefSeq" id="WP_275311148.1">
    <property type="nucleotide sequence ID" value="NZ_CP095749.1"/>
</dbReference>
<sequence length="307" mass="31904">MTVGVALNPIDPTNQIDASVQLAREAAAAGLRSVWFGQTFGADSPQLAAIAGREVPGLHVGTSAIPVFGRHPLVVSSQAQTAQAATHGRYHLGLALGTKLLTEGGFGIPFERPIAHLREFLTALRQLTETGSADFHGELLTATTPVPARVPGAESGVPLLVAAMGPQALRVSGELADGILPYLAGPRALAEHIVPAVTAAAEAAGRPAPRIVALVNGVVTDDVEAVRAKVAENLRFYEQVPSYARSIELSGGRRAVDVAVIGDEKAVAAEVQRYRDAGATEVVFVGTEVAGDADRRRTWELLGTLAG</sequence>
<dbReference type="PANTHER" id="PTHR43244">
    <property type="match status" value="1"/>
</dbReference>
<keyword evidence="3" id="KW-1185">Reference proteome</keyword>
<evidence type="ECO:0000259" key="1">
    <source>
        <dbReference type="Pfam" id="PF00296"/>
    </source>
</evidence>
<dbReference type="Proteomes" id="UP001218629">
    <property type="component" value="Chromosome"/>
</dbReference>
<dbReference type="Pfam" id="PF00296">
    <property type="entry name" value="Bac_luciferase"/>
    <property type="match status" value="1"/>
</dbReference>
<dbReference type="InterPro" id="IPR019910">
    <property type="entry name" value="Lucif-like_OxRdtase_MSMEG_4879"/>
</dbReference>
<evidence type="ECO:0000313" key="3">
    <source>
        <dbReference type="Proteomes" id="UP001218629"/>
    </source>
</evidence>
<dbReference type="InterPro" id="IPR050564">
    <property type="entry name" value="F420-G6PD/mer"/>
</dbReference>
<protein>
    <submittedName>
        <fullName evidence="2">LLM class F420-dependent oxidoreductase</fullName>
    </submittedName>
</protein>
<dbReference type="NCBIfam" id="TIGR03564">
    <property type="entry name" value="F420_MSMEG_4879"/>
    <property type="match status" value="1"/>
</dbReference>
<dbReference type="SUPFAM" id="SSF51679">
    <property type="entry name" value="Bacterial luciferase-like"/>
    <property type="match status" value="1"/>
</dbReference>
<dbReference type="InterPro" id="IPR011251">
    <property type="entry name" value="Luciferase-like_dom"/>
</dbReference>
<dbReference type="PANTHER" id="PTHR43244:SF2">
    <property type="entry name" value="CONSERVED HYPOTHETICAL ALANINE AND PROLINE-RICH PROTEIN"/>
    <property type="match status" value="1"/>
</dbReference>
<dbReference type="Gene3D" id="3.20.20.30">
    <property type="entry name" value="Luciferase-like domain"/>
    <property type="match status" value="1"/>
</dbReference>
<name>A0ABY8AM20_9ACTN</name>
<accession>A0ABY8AM20</accession>
<dbReference type="EMBL" id="CP095749">
    <property type="protein sequence ID" value="WEB44940.1"/>
    <property type="molecule type" value="Genomic_DNA"/>
</dbReference>
<evidence type="ECO:0000313" key="2">
    <source>
        <dbReference type="EMBL" id="WEB44940.1"/>
    </source>
</evidence>
<dbReference type="CDD" id="cd01097">
    <property type="entry name" value="Tetrahydromethanopterin_reductase"/>
    <property type="match status" value="1"/>
</dbReference>
<gene>
    <name evidence="2" type="ORF">MOV08_40405</name>
</gene>
<organism evidence="2 3">
    <name type="scientific">Streptomyces yunnanensis</name>
    <dbReference type="NCBI Taxonomy" id="156453"/>
    <lineage>
        <taxon>Bacteria</taxon>
        <taxon>Bacillati</taxon>
        <taxon>Actinomycetota</taxon>
        <taxon>Actinomycetes</taxon>
        <taxon>Kitasatosporales</taxon>
        <taxon>Streptomycetaceae</taxon>
        <taxon>Streptomyces</taxon>
    </lineage>
</organism>
<reference evidence="2 3" key="1">
    <citation type="submission" date="2022-03" db="EMBL/GenBank/DDBJ databases">
        <title>Streptomyces yunnanensis P86,complete genome.</title>
        <authorList>
            <person name="Chen S."/>
            <person name="Zhang Q."/>
        </authorList>
    </citation>
    <scope>NUCLEOTIDE SEQUENCE [LARGE SCALE GENOMIC DNA]</scope>
    <source>
        <strain evidence="2 3">P86</strain>
    </source>
</reference>